<dbReference type="InterPro" id="IPR045444">
    <property type="entry name" value="DUF6503"/>
</dbReference>
<accession>A0ABT0H9E7</accession>
<keyword evidence="3" id="KW-1185">Reference proteome</keyword>
<protein>
    <submittedName>
        <fullName evidence="2">DUF6503 family protein</fullName>
    </submittedName>
</protein>
<dbReference type="Pfam" id="PF20113">
    <property type="entry name" value="DUF6503"/>
    <property type="match status" value="1"/>
</dbReference>
<reference evidence="2" key="1">
    <citation type="submission" date="2022-04" db="EMBL/GenBank/DDBJ databases">
        <authorList>
            <person name="Ren T."/>
        </authorList>
    </citation>
    <scope>NUCLEOTIDE SEQUENCE</scope>
    <source>
        <strain evidence="2">F63249</strain>
    </source>
</reference>
<sequence length="240" mass="27824">MKYLTLVIVAIISFLPASAQELSANQLLEKAINYHDPNGNWARFNGTLHVTMETPNTSNRKSKIIINLPEDYFYVKAKRDTITTEYTVKTTDCSITLNGKTNLNEAQLKANNLSCERAKMYKNYYTYLYGLPMKLKDKGTIIHDKVERKTFKGKTYLVLKVSYEKSVGSDVWFFYFNPETYAMEVYQFFKTDDKGELQSDSGEYILLTETTVINDIKMPKNRAWYYNKDGKYLGTDILKN</sequence>
<organism evidence="2 3">
    <name type="scientific">Psychroserpens algicola</name>
    <dbReference type="NCBI Taxonomy" id="1719034"/>
    <lineage>
        <taxon>Bacteria</taxon>
        <taxon>Pseudomonadati</taxon>
        <taxon>Bacteroidota</taxon>
        <taxon>Flavobacteriia</taxon>
        <taxon>Flavobacteriales</taxon>
        <taxon>Flavobacteriaceae</taxon>
        <taxon>Psychroserpens</taxon>
    </lineage>
</organism>
<feature type="chain" id="PRO_5045091219" evidence="1">
    <location>
        <begin position="20"/>
        <end position="240"/>
    </location>
</feature>
<dbReference type="EMBL" id="JALPQF010000009">
    <property type="protein sequence ID" value="MCK8480995.1"/>
    <property type="molecule type" value="Genomic_DNA"/>
</dbReference>
<dbReference type="Proteomes" id="UP001203687">
    <property type="component" value="Unassembled WGS sequence"/>
</dbReference>
<name>A0ABT0H9E7_9FLAO</name>
<gene>
    <name evidence="2" type="ORF">MUY34_10195</name>
</gene>
<dbReference type="RefSeq" id="WP_248413015.1">
    <property type="nucleotide sequence ID" value="NZ_JALPQF010000009.1"/>
</dbReference>
<evidence type="ECO:0000256" key="1">
    <source>
        <dbReference type="SAM" id="SignalP"/>
    </source>
</evidence>
<feature type="signal peptide" evidence="1">
    <location>
        <begin position="1"/>
        <end position="19"/>
    </location>
</feature>
<proteinExistence type="predicted"/>
<evidence type="ECO:0000313" key="2">
    <source>
        <dbReference type="EMBL" id="MCK8480995.1"/>
    </source>
</evidence>
<keyword evidence="1" id="KW-0732">Signal</keyword>
<comment type="caution">
    <text evidence="2">The sequence shown here is derived from an EMBL/GenBank/DDBJ whole genome shotgun (WGS) entry which is preliminary data.</text>
</comment>
<evidence type="ECO:0000313" key="3">
    <source>
        <dbReference type="Proteomes" id="UP001203687"/>
    </source>
</evidence>